<gene>
    <name evidence="1" type="ORF">BN9_040090</name>
</gene>
<dbReference type="AlphaFoldDB" id="A0A024G9J4"/>
<organism evidence="1 2">
    <name type="scientific">Albugo candida</name>
    <dbReference type="NCBI Taxonomy" id="65357"/>
    <lineage>
        <taxon>Eukaryota</taxon>
        <taxon>Sar</taxon>
        <taxon>Stramenopiles</taxon>
        <taxon>Oomycota</taxon>
        <taxon>Peronosporomycetes</taxon>
        <taxon>Albuginales</taxon>
        <taxon>Albuginaceae</taxon>
        <taxon>Albugo</taxon>
    </lineage>
</organism>
<dbReference type="InParanoid" id="A0A024G9J4"/>
<reference evidence="1 2" key="1">
    <citation type="submission" date="2012-05" db="EMBL/GenBank/DDBJ databases">
        <title>Recombination and specialization in a pathogen metapopulation.</title>
        <authorList>
            <person name="Gardiner A."/>
            <person name="Kemen E."/>
            <person name="Schultz-Larsen T."/>
            <person name="MacLean D."/>
            <person name="Van Oosterhout C."/>
            <person name="Jones J.D.G."/>
        </authorList>
    </citation>
    <scope>NUCLEOTIDE SEQUENCE [LARGE SCALE GENOMIC DNA]</scope>
    <source>
        <strain evidence="1 2">Ac Nc2</strain>
    </source>
</reference>
<name>A0A024G9J4_9STRA</name>
<evidence type="ECO:0000313" key="1">
    <source>
        <dbReference type="EMBL" id="CCI43225.1"/>
    </source>
</evidence>
<sequence length="180" mass="20172">MIPSHEPVRIVSSSILSIVSTESGCPGNRSDISPHVSHEKITKTPSCDPQTTFRPLLIIQTESNSSSSSSLFPATLCFLKSYTDKRPSPLQIRTSVLFPVHSLENKCTLLLKCDLEHRYMQNRRCNPIGTYLDKRKRTLMHPASSPLANTLLLTSSRRLIGALDFGQYQWETVVYASTYS</sequence>
<dbReference type="EMBL" id="CAIX01000045">
    <property type="protein sequence ID" value="CCI43225.1"/>
    <property type="molecule type" value="Genomic_DNA"/>
</dbReference>
<accession>A0A024G9J4</accession>
<proteinExistence type="predicted"/>
<dbReference type="Proteomes" id="UP000053237">
    <property type="component" value="Unassembled WGS sequence"/>
</dbReference>
<comment type="caution">
    <text evidence="1">The sequence shown here is derived from an EMBL/GenBank/DDBJ whole genome shotgun (WGS) entry which is preliminary data.</text>
</comment>
<protein>
    <submittedName>
        <fullName evidence="1">Uncharacterized protein</fullName>
    </submittedName>
</protein>
<evidence type="ECO:0000313" key="2">
    <source>
        <dbReference type="Proteomes" id="UP000053237"/>
    </source>
</evidence>
<keyword evidence="2" id="KW-1185">Reference proteome</keyword>